<comment type="similarity">
    <text evidence="2">Belongs to the mitochondrion-specific ribosomal protein mL49 family.</text>
</comment>
<comment type="subcellular location">
    <subcellularLocation>
        <location evidence="1">Mitochondrion</location>
    </subcellularLocation>
</comment>
<dbReference type="RefSeq" id="XP_009047708.1">
    <property type="nucleotide sequence ID" value="XM_009049460.1"/>
</dbReference>
<dbReference type="GeneID" id="20234192"/>
<dbReference type="GO" id="GO:0006412">
    <property type="term" value="P:translation"/>
    <property type="evidence" value="ECO:0007669"/>
    <property type="project" value="InterPro"/>
</dbReference>
<dbReference type="OMA" id="NPPEWKY"/>
<dbReference type="FunFam" id="3.30.780.10:FF:000009">
    <property type="entry name" value="39S ribosomal protein L49, mitochondrial"/>
    <property type="match status" value="1"/>
</dbReference>
<dbReference type="GO" id="GO:0005762">
    <property type="term" value="C:mitochondrial large ribosomal subunit"/>
    <property type="evidence" value="ECO:0007669"/>
    <property type="project" value="TreeGrafter"/>
</dbReference>
<reference evidence="8 9" key="1">
    <citation type="journal article" date="2013" name="Nature">
        <title>Insights into bilaterian evolution from three spiralian genomes.</title>
        <authorList>
            <person name="Simakov O."/>
            <person name="Marletaz F."/>
            <person name="Cho S.J."/>
            <person name="Edsinger-Gonzales E."/>
            <person name="Havlak P."/>
            <person name="Hellsten U."/>
            <person name="Kuo D.H."/>
            <person name="Larsson T."/>
            <person name="Lv J."/>
            <person name="Arendt D."/>
            <person name="Savage R."/>
            <person name="Osoegawa K."/>
            <person name="de Jong P."/>
            <person name="Grimwood J."/>
            <person name="Chapman J.A."/>
            <person name="Shapiro H."/>
            <person name="Aerts A."/>
            <person name="Otillar R.P."/>
            <person name="Terry A.Y."/>
            <person name="Boore J.L."/>
            <person name="Grigoriev I.V."/>
            <person name="Lindberg D.R."/>
            <person name="Seaver E.C."/>
            <person name="Weisblat D.A."/>
            <person name="Putnam N.H."/>
            <person name="Rokhsar D.S."/>
        </authorList>
    </citation>
    <scope>NUCLEOTIDE SEQUENCE [LARGE SCALE GENOMIC DNA]</scope>
</reference>
<sequence>MRVSFDADLISDYEVSTKEMKFVDRLLPKQTVPQVPDNITGITPSGWIPSKESSTSLPYFVRRTKNHMLPVYAEVQHTNRHLVRIKNIDGDIWAFEKDLCEYLENKHNKRPILSQIHEVGRFIRIKGQYIHDVGDFLINKGF</sequence>
<evidence type="ECO:0000256" key="4">
    <source>
        <dbReference type="ARBA" id="ARBA00023128"/>
    </source>
</evidence>
<keyword evidence="3" id="KW-0689">Ribosomal protein</keyword>
<dbReference type="CTD" id="20234192"/>
<accession>V4AC96</accession>
<organism evidence="8 9">
    <name type="scientific">Lottia gigantea</name>
    <name type="common">Giant owl limpet</name>
    <dbReference type="NCBI Taxonomy" id="225164"/>
    <lineage>
        <taxon>Eukaryota</taxon>
        <taxon>Metazoa</taxon>
        <taxon>Spiralia</taxon>
        <taxon>Lophotrochozoa</taxon>
        <taxon>Mollusca</taxon>
        <taxon>Gastropoda</taxon>
        <taxon>Patellogastropoda</taxon>
        <taxon>Lottioidea</taxon>
        <taxon>Lottiidae</taxon>
        <taxon>Lottia</taxon>
    </lineage>
</organism>
<dbReference type="PANTHER" id="PTHR13477:SF0">
    <property type="entry name" value="LARGE RIBOSOMAL SUBUNIT PROTEIN ML49"/>
    <property type="match status" value="1"/>
</dbReference>
<dbReference type="HOGENOM" id="CLU_085757_2_2_1"/>
<dbReference type="OrthoDB" id="19439at2759"/>
<keyword evidence="4" id="KW-0496">Mitochondrion</keyword>
<dbReference type="Proteomes" id="UP000030746">
    <property type="component" value="Unassembled WGS sequence"/>
</dbReference>
<protein>
    <recommendedName>
        <fullName evidence="6">Large ribosomal subunit protein mL49</fullName>
    </recommendedName>
    <alternativeName>
        <fullName evidence="7">39S ribosomal protein L49, mitochondrial</fullName>
    </alternativeName>
</protein>
<dbReference type="Pfam" id="PF05046">
    <property type="entry name" value="Img2"/>
    <property type="match status" value="1"/>
</dbReference>
<evidence type="ECO:0000313" key="9">
    <source>
        <dbReference type="Proteomes" id="UP000030746"/>
    </source>
</evidence>
<keyword evidence="5" id="KW-0687">Ribonucleoprotein</keyword>
<name>V4AC96_LOTGI</name>
<dbReference type="InterPro" id="IPR007740">
    <property type="entry name" value="Ribosomal_mL49"/>
</dbReference>
<gene>
    <name evidence="8" type="ORF">LOTGIDRAFT_139457</name>
</gene>
<dbReference type="Gene3D" id="3.30.780.10">
    <property type="entry name" value="SUI1-like domain"/>
    <property type="match status" value="1"/>
</dbReference>
<evidence type="ECO:0000313" key="8">
    <source>
        <dbReference type="EMBL" id="ESP01624.1"/>
    </source>
</evidence>
<evidence type="ECO:0000256" key="7">
    <source>
        <dbReference type="ARBA" id="ARBA00035545"/>
    </source>
</evidence>
<keyword evidence="9" id="KW-1185">Reference proteome</keyword>
<dbReference type="AlphaFoldDB" id="V4AC96"/>
<dbReference type="KEGG" id="lgi:LOTGIDRAFT_139457"/>
<evidence type="ECO:0000256" key="1">
    <source>
        <dbReference type="ARBA" id="ARBA00004173"/>
    </source>
</evidence>
<dbReference type="EMBL" id="KB200454">
    <property type="protein sequence ID" value="ESP01624.1"/>
    <property type="molecule type" value="Genomic_DNA"/>
</dbReference>
<dbReference type="STRING" id="225164.V4AC96"/>
<proteinExistence type="inferred from homology"/>
<dbReference type="GO" id="GO:0003735">
    <property type="term" value="F:structural constituent of ribosome"/>
    <property type="evidence" value="ECO:0007669"/>
    <property type="project" value="InterPro"/>
</dbReference>
<evidence type="ECO:0000256" key="3">
    <source>
        <dbReference type="ARBA" id="ARBA00022980"/>
    </source>
</evidence>
<evidence type="ECO:0000256" key="5">
    <source>
        <dbReference type="ARBA" id="ARBA00023274"/>
    </source>
</evidence>
<dbReference type="PANTHER" id="PTHR13477">
    <property type="entry name" value="MITOCHONDRIAL 39S RIBOSOMAL PROTEIN L49"/>
    <property type="match status" value="1"/>
</dbReference>
<evidence type="ECO:0000256" key="6">
    <source>
        <dbReference type="ARBA" id="ARBA00035191"/>
    </source>
</evidence>
<evidence type="ECO:0000256" key="2">
    <source>
        <dbReference type="ARBA" id="ARBA00005677"/>
    </source>
</evidence>